<gene>
    <name evidence="7" type="ORF">APZ42_014484</name>
</gene>
<evidence type="ECO:0000256" key="1">
    <source>
        <dbReference type="ARBA" id="ARBA00004141"/>
    </source>
</evidence>
<protein>
    <recommendedName>
        <fullName evidence="6">Solute carrier family 35 member F5</fullName>
    </recommendedName>
</protein>
<evidence type="ECO:0000256" key="5">
    <source>
        <dbReference type="ARBA" id="ARBA00023136"/>
    </source>
</evidence>
<evidence type="ECO:0000313" key="7">
    <source>
        <dbReference type="EMBL" id="KZS19133.1"/>
    </source>
</evidence>
<reference evidence="7 8" key="1">
    <citation type="submission" date="2016-03" db="EMBL/GenBank/DDBJ databases">
        <title>EvidentialGene: Evidence-directed Construction of Genes on Genomes.</title>
        <authorList>
            <person name="Gilbert D.G."/>
            <person name="Choi J.-H."/>
            <person name="Mockaitis K."/>
            <person name="Colbourne J."/>
            <person name="Pfrender M."/>
        </authorList>
    </citation>
    <scope>NUCLEOTIDE SEQUENCE [LARGE SCALE GENOMIC DNA]</scope>
    <source>
        <strain evidence="7 8">Xinb3</strain>
        <tissue evidence="7">Complete organism</tissue>
    </source>
</reference>
<evidence type="ECO:0000256" key="6">
    <source>
        <dbReference type="ARBA" id="ARBA00040744"/>
    </source>
</evidence>
<organism evidence="7 8">
    <name type="scientific">Daphnia magna</name>
    <dbReference type="NCBI Taxonomy" id="35525"/>
    <lineage>
        <taxon>Eukaryota</taxon>
        <taxon>Metazoa</taxon>
        <taxon>Ecdysozoa</taxon>
        <taxon>Arthropoda</taxon>
        <taxon>Crustacea</taxon>
        <taxon>Branchiopoda</taxon>
        <taxon>Diplostraca</taxon>
        <taxon>Cladocera</taxon>
        <taxon>Anomopoda</taxon>
        <taxon>Daphniidae</taxon>
        <taxon>Daphnia</taxon>
    </lineage>
</organism>
<keyword evidence="5" id="KW-0472">Membrane</keyword>
<keyword evidence="8" id="KW-1185">Reference proteome</keyword>
<dbReference type="EMBL" id="LRGB01000443">
    <property type="protein sequence ID" value="KZS19133.1"/>
    <property type="molecule type" value="Genomic_DNA"/>
</dbReference>
<evidence type="ECO:0000256" key="4">
    <source>
        <dbReference type="ARBA" id="ARBA00022989"/>
    </source>
</evidence>
<sequence>MAVALSEDETIVVPSSLSFISCTSLLSKSQRLLLGLLLLLFVDVIWVLSSELTKYIFQNAEYDKPFFTTYFKTSFFMIYLTGFIFAKSWREQCFGHTYEYQHLKQDVIEDPEDPSSVLSGPTFVPMKTGEESGQPTSVVESTEESTSRSVRFNGVVEVRELSPNEAVDALMARLSYSASIRAEVATRRCAEKLSSLETMKVAATFSLLWFLGNYSYQAALSHTEAGLVNVLSSSSSLFTLMLAACLPSGSSDRFTLTKFIAVVFSIAGVVLVSLSDLKVEKSIPVGAGWALAGSMCYAAYLVLLKRRVDHEDKMSIPMFFGFVGLINTIVMWPSFFILHATKLEIFVWPTQQQWLYIALNGLIGTVLSEFLWLWGCFLTSSLIATLAMSLTIPLSMLADVAVKHISYPFLFYIGSIPMFLSFFAVTLLSHWEEWDPVAQLLNRIIDSCRSRNRNRFMNDTDDGEQRESLIEQPELSSE</sequence>
<dbReference type="Pfam" id="PF00892">
    <property type="entry name" value="EamA"/>
    <property type="match status" value="1"/>
</dbReference>
<dbReference type="STRING" id="35525.A0A0P5EEB0"/>
<comment type="caution">
    <text evidence="7">The sequence shown here is derived from an EMBL/GenBank/DDBJ whole genome shotgun (WGS) entry which is preliminary data.</text>
</comment>
<dbReference type="InterPro" id="IPR000620">
    <property type="entry name" value="EamA_dom"/>
</dbReference>
<dbReference type="Proteomes" id="UP000076858">
    <property type="component" value="Unassembled WGS sequence"/>
</dbReference>
<evidence type="ECO:0000256" key="2">
    <source>
        <dbReference type="ARBA" id="ARBA00007863"/>
    </source>
</evidence>
<proteinExistence type="inferred from homology"/>
<keyword evidence="4" id="KW-1133">Transmembrane helix</keyword>
<comment type="subcellular location">
    <subcellularLocation>
        <location evidence="1">Membrane</location>
        <topology evidence="1">Multi-pass membrane protein</topology>
    </subcellularLocation>
</comment>
<evidence type="ECO:0000313" key="8">
    <source>
        <dbReference type="Proteomes" id="UP000076858"/>
    </source>
</evidence>
<accession>A0A0P5EEB0</accession>
<comment type="similarity">
    <text evidence="2">Belongs to the SLC35F solute transporter family.</text>
</comment>
<dbReference type="SUPFAM" id="SSF103481">
    <property type="entry name" value="Multidrug resistance efflux transporter EmrE"/>
    <property type="match status" value="1"/>
</dbReference>
<evidence type="ECO:0000256" key="3">
    <source>
        <dbReference type="ARBA" id="ARBA00022692"/>
    </source>
</evidence>
<dbReference type="GO" id="GO:0016020">
    <property type="term" value="C:membrane"/>
    <property type="evidence" value="ECO:0007669"/>
    <property type="project" value="UniProtKB-SubCell"/>
</dbReference>
<dbReference type="AlphaFoldDB" id="A0A0P5EEB0"/>
<name>A0A0P5EEB0_9CRUS</name>
<dbReference type="PANTHER" id="PTHR23051">
    <property type="entry name" value="SOLUTE CARRIER FAMILY 35, MEMBER F5"/>
    <property type="match status" value="1"/>
</dbReference>
<keyword evidence="3" id="KW-0812">Transmembrane</keyword>
<dbReference type="OrthoDB" id="6344368at2759"/>
<dbReference type="InterPro" id="IPR037185">
    <property type="entry name" value="EmrE-like"/>
</dbReference>
<dbReference type="PANTHER" id="PTHR23051:SF0">
    <property type="entry name" value="SOLUTE CARRIER FAMILY 35 MEMBER F5"/>
    <property type="match status" value="1"/>
</dbReference>